<dbReference type="EMBL" id="KV454406">
    <property type="protein sequence ID" value="ODQ68049.1"/>
    <property type="molecule type" value="Genomic_DNA"/>
</dbReference>
<dbReference type="InterPro" id="IPR012677">
    <property type="entry name" value="Nucleotide-bd_a/b_plait_sf"/>
</dbReference>
<evidence type="ECO:0000313" key="6">
    <source>
        <dbReference type="Proteomes" id="UP000095009"/>
    </source>
</evidence>
<dbReference type="OrthoDB" id="439808at2759"/>
<evidence type="ECO:0000259" key="4">
    <source>
        <dbReference type="PROSITE" id="PS50102"/>
    </source>
</evidence>
<evidence type="ECO:0000313" key="5">
    <source>
        <dbReference type="EMBL" id="ODQ68049.1"/>
    </source>
</evidence>
<dbReference type="Pfam" id="PF00076">
    <property type="entry name" value="RRM_1"/>
    <property type="match status" value="2"/>
</dbReference>
<evidence type="ECO:0000256" key="2">
    <source>
        <dbReference type="PROSITE-ProRule" id="PRU00176"/>
    </source>
</evidence>
<dbReference type="InterPro" id="IPR000504">
    <property type="entry name" value="RRM_dom"/>
</dbReference>
<dbReference type="InterPro" id="IPR035979">
    <property type="entry name" value="RBD_domain_sf"/>
</dbReference>
<organism evidence="5 6">
    <name type="scientific">Nadsonia fulvescens var. elongata DSM 6958</name>
    <dbReference type="NCBI Taxonomy" id="857566"/>
    <lineage>
        <taxon>Eukaryota</taxon>
        <taxon>Fungi</taxon>
        <taxon>Dikarya</taxon>
        <taxon>Ascomycota</taxon>
        <taxon>Saccharomycotina</taxon>
        <taxon>Dipodascomycetes</taxon>
        <taxon>Dipodascales</taxon>
        <taxon>Dipodascales incertae sedis</taxon>
        <taxon>Nadsonia</taxon>
    </lineage>
</organism>
<dbReference type="CDD" id="cd00590">
    <property type="entry name" value="RRM_SF"/>
    <property type="match status" value="1"/>
</dbReference>
<dbReference type="SUPFAM" id="SSF54928">
    <property type="entry name" value="RNA-binding domain, RBD"/>
    <property type="match status" value="2"/>
</dbReference>
<name>A0A1E3PRK6_9ASCO</name>
<feature type="region of interest" description="Disordered" evidence="3">
    <location>
        <begin position="1"/>
        <end position="38"/>
    </location>
</feature>
<evidence type="ECO:0000256" key="1">
    <source>
        <dbReference type="ARBA" id="ARBA00022884"/>
    </source>
</evidence>
<keyword evidence="6" id="KW-1185">Reference proteome</keyword>
<dbReference type="STRING" id="857566.A0A1E3PRK6"/>
<feature type="compositionally biased region" description="Basic residues" evidence="3">
    <location>
        <begin position="137"/>
        <end position="150"/>
    </location>
</feature>
<accession>A0A1E3PRK6</accession>
<feature type="compositionally biased region" description="Low complexity" evidence="3">
    <location>
        <begin position="1"/>
        <end position="15"/>
    </location>
</feature>
<dbReference type="GO" id="GO:0003729">
    <property type="term" value="F:mRNA binding"/>
    <property type="evidence" value="ECO:0007669"/>
    <property type="project" value="TreeGrafter"/>
</dbReference>
<dbReference type="PANTHER" id="PTHR48025:SF1">
    <property type="entry name" value="RRM DOMAIN-CONTAINING PROTEIN"/>
    <property type="match status" value="1"/>
</dbReference>
<dbReference type="PANTHER" id="PTHR48025">
    <property type="entry name" value="OS02G0815200 PROTEIN"/>
    <property type="match status" value="1"/>
</dbReference>
<dbReference type="PROSITE" id="PS50102">
    <property type="entry name" value="RRM"/>
    <property type="match status" value="2"/>
</dbReference>
<keyword evidence="1 2" id="KW-0694">RNA-binding</keyword>
<dbReference type="InterPro" id="IPR050502">
    <property type="entry name" value="Euk_RNA-bind_prot"/>
</dbReference>
<proteinExistence type="predicted"/>
<dbReference type="SMART" id="SM00360">
    <property type="entry name" value="RRM"/>
    <property type="match status" value="2"/>
</dbReference>
<dbReference type="AlphaFoldDB" id="A0A1E3PRK6"/>
<gene>
    <name evidence="5" type="ORF">NADFUDRAFT_68374</name>
</gene>
<feature type="region of interest" description="Disordered" evidence="3">
    <location>
        <begin position="126"/>
        <end position="183"/>
    </location>
</feature>
<reference evidence="5 6" key="1">
    <citation type="journal article" date="2016" name="Proc. Natl. Acad. Sci. U.S.A.">
        <title>Comparative genomics of biotechnologically important yeasts.</title>
        <authorList>
            <person name="Riley R."/>
            <person name="Haridas S."/>
            <person name="Wolfe K.H."/>
            <person name="Lopes M.R."/>
            <person name="Hittinger C.T."/>
            <person name="Goeker M."/>
            <person name="Salamov A.A."/>
            <person name="Wisecaver J.H."/>
            <person name="Long T.M."/>
            <person name="Calvey C.H."/>
            <person name="Aerts A.L."/>
            <person name="Barry K.W."/>
            <person name="Choi C."/>
            <person name="Clum A."/>
            <person name="Coughlan A.Y."/>
            <person name="Deshpande S."/>
            <person name="Douglass A.P."/>
            <person name="Hanson S.J."/>
            <person name="Klenk H.-P."/>
            <person name="LaButti K.M."/>
            <person name="Lapidus A."/>
            <person name="Lindquist E.A."/>
            <person name="Lipzen A.M."/>
            <person name="Meier-Kolthoff J.P."/>
            <person name="Ohm R.A."/>
            <person name="Otillar R.P."/>
            <person name="Pangilinan J.L."/>
            <person name="Peng Y."/>
            <person name="Rokas A."/>
            <person name="Rosa C.A."/>
            <person name="Scheuner C."/>
            <person name="Sibirny A.A."/>
            <person name="Slot J.C."/>
            <person name="Stielow J.B."/>
            <person name="Sun H."/>
            <person name="Kurtzman C.P."/>
            <person name="Blackwell M."/>
            <person name="Grigoriev I.V."/>
            <person name="Jeffries T.W."/>
        </authorList>
    </citation>
    <scope>NUCLEOTIDE SEQUENCE [LARGE SCALE GENOMIC DNA]</scope>
    <source>
        <strain evidence="5 6">DSM 6958</strain>
    </source>
</reference>
<sequence>MSNQELTSSSLSETSEVPHPVENSLEKQPIDSPLEVENDGRRLFIGSLDKNATEDDLKELFSDFKDVKIELSKPRFPKDSKRPPFVNRGFAFAEFETKEDANRAMETKDKSDVGIKSIYIKLASVANSKDQEEKPESHKKKSSKKQKAKKPLKDNSNPEINADSEKSVSGEAPVTTSKSKKSRREADYSLAPYNLYIKNVGSSITPKALLELFSEFKPTWARVNKSIIYSKKEEKEVNKHLGTAFVGFLDKESRDGCVEKFNETELEGESLEISPSGRAQFKYFEVAQAES</sequence>
<dbReference type="Proteomes" id="UP000095009">
    <property type="component" value="Unassembled WGS sequence"/>
</dbReference>
<evidence type="ECO:0000256" key="3">
    <source>
        <dbReference type="SAM" id="MobiDB-lite"/>
    </source>
</evidence>
<dbReference type="Gene3D" id="3.30.70.330">
    <property type="match status" value="2"/>
</dbReference>
<feature type="domain" description="RRM" evidence="4">
    <location>
        <begin position="193"/>
        <end position="278"/>
    </location>
</feature>
<feature type="domain" description="RRM" evidence="4">
    <location>
        <begin position="41"/>
        <end position="125"/>
    </location>
</feature>
<protein>
    <recommendedName>
        <fullName evidence="4">RRM domain-containing protein</fullName>
    </recommendedName>
</protein>